<dbReference type="GO" id="GO:0005634">
    <property type="term" value="C:nucleus"/>
    <property type="evidence" value="ECO:0007669"/>
    <property type="project" value="TreeGrafter"/>
</dbReference>
<keyword evidence="10" id="KW-1185">Reference proteome</keyword>
<evidence type="ECO:0000256" key="5">
    <source>
        <dbReference type="ARBA" id="ARBA00023242"/>
    </source>
</evidence>
<evidence type="ECO:0000259" key="8">
    <source>
        <dbReference type="PROSITE" id="PS50048"/>
    </source>
</evidence>
<evidence type="ECO:0000313" key="10">
    <source>
        <dbReference type="Proteomes" id="UP000053617"/>
    </source>
</evidence>
<keyword evidence="7" id="KW-0812">Transmembrane</keyword>
<dbReference type="CDD" id="cd12148">
    <property type="entry name" value="fungal_TF_MHR"/>
    <property type="match status" value="1"/>
</dbReference>
<dbReference type="AlphaFoldDB" id="A0A0D2ITI4"/>
<keyword evidence="7" id="KW-1133">Transmembrane helix</keyword>
<feature type="coiled-coil region" evidence="6">
    <location>
        <begin position="74"/>
        <end position="101"/>
    </location>
</feature>
<dbReference type="GO" id="GO:0000981">
    <property type="term" value="F:DNA-binding transcription factor activity, RNA polymerase II-specific"/>
    <property type="evidence" value="ECO:0007669"/>
    <property type="project" value="InterPro"/>
</dbReference>
<keyword evidence="3" id="KW-0238">DNA-binding</keyword>
<dbReference type="GO" id="GO:0000435">
    <property type="term" value="P:positive regulation of transcription from RNA polymerase II promoter by galactose"/>
    <property type="evidence" value="ECO:0007669"/>
    <property type="project" value="TreeGrafter"/>
</dbReference>
<keyword evidence="1" id="KW-0479">Metal-binding</keyword>
<keyword evidence="4" id="KW-0804">Transcription</keyword>
<dbReference type="PANTHER" id="PTHR47424:SF3">
    <property type="entry name" value="REGULATORY PROTEIN GAL4"/>
    <property type="match status" value="1"/>
</dbReference>
<dbReference type="InterPro" id="IPR036864">
    <property type="entry name" value="Zn2-C6_fun-type_DNA-bd_sf"/>
</dbReference>
<dbReference type="GO" id="GO:0000978">
    <property type="term" value="F:RNA polymerase II cis-regulatory region sequence-specific DNA binding"/>
    <property type="evidence" value="ECO:0007669"/>
    <property type="project" value="TreeGrafter"/>
</dbReference>
<sequence length="722" mass="81537">MKRSREESDQAGNQDGITGNKRRRTAIACAACRTRKSRCDGKRPKCSPCEDMAFDCNYIQSTTSPNVIVGRDYLSTLENRVRTVEQALESVQSQLDDIRASGQTFRAENINASAPGQNSSLVVQDVSEDTERVDAMGVVVFTNEEESGFFGPSSNIAFLRHISQAAAEASNVSFHSPRVDSSSEFIDGGLFSFSRSSPRRRDCRNQSSQNVDLFVLPSESVVMDLLSQFFSYPGYLYPYIHEDTFIETYIQIKDSSRPTVRRTWLGLFNIILAMAVGTRINVDIDATKRFEGSDIYYQRAVGLCSKQIMRGTSLEIVHYLLILGQYLRGTQKSIEAWVVHGLAVKAAMQLGLHSSECSRGLPPLEQEIRKRTWFGCVVLDRTLSMTFGRPSAIPDSYVRLEMPSEKFFYPQPHLSSSWEAKNPLNVAFFASTIKLYQVLWNVLDQLYGQNIGCEKPPGISETVTRLFGIEQQLLTWEQNLCPDLQILTHYDLAAQTGQPDLDHTQRTRQRLRTILTLRYLNIRLLLHRPILVKFLDSRNGVKRDTNEMKMLQQIGSHSIQVSMCTASEIISIVHMIVTATGYQRKLVGAWWYTLYFTFNAALVVFGSFLVSRSQNVASDQFFIITADEAMEHLTRSLRALELLDRGNHMVERCRHYLHLLFTVLKATEAPKSTSTSTRVMIPEDLMVSPSLPFTFGVGNDFGPEESSLGMNVNDFLGINFNF</sequence>
<evidence type="ECO:0000256" key="2">
    <source>
        <dbReference type="ARBA" id="ARBA00023015"/>
    </source>
</evidence>
<dbReference type="InterPro" id="IPR001138">
    <property type="entry name" value="Zn2Cys6_DnaBD"/>
</dbReference>
<evidence type="ECO:0000256" key="1">
    <source>
        <dbReference type="ARBA" id="ARBA00022723"/>
    </source>
</evidence>
<dbReference type="InterPro" id="IPR007219">
    <property type="entry name" value="XnlR_reg_dom"/>
</dbReference>
<dbReference type="Pfam" id="PF00172">
    <property type="entry name" value="Zn_clus"/>
    <property type="match status" value="1"/>
</dbReference>
<dbReference type="STRING" id="1442369.A0A0D2ITI4"/>
<dbReference type="Pfam" id="PF04082">
    <property type="entry name" value="Fungal_trans"/>
    <property type="match status" value="1"/>
</dbReference>
<keyword evidence="6" id="KW-0175">Coiled coil</keyword>
<name>A0A0D2ITI4_9EURO</name>
<evidence type="ECO:0000256" key="3">
    <source>
        <dbReference type="ARBA" id="ARBA00023125"/>
    </source>
</evidence>
<protein>
    <recommendedName>
        <fullName evidence="8">Zn(2)-C6 fungal-type domain-containing protein</fullName>
    </recommendedName>
</protein>
<accession>A0A0D2ITI4</accession>
<reference evidence="9 10" key="1">
    <citation type="submission" date="2015-01" db="EMBL/GenBank/DDBJ databases">
        <title>The Genome Sequence of Rhinocladiella mackenzie CBS 650.93.</title>
        <authorList>
            <consortium name="The Broad Institute Genomics Platform"/>
            <person name="Cuomo C."/>
            <person name="de Hoog S."/>
            <person name="Gorbushina A."/>
            <person name="Stielow B."/>
            <person name="Teixiera M."/>
            <person name="Abouelleil A."/>
            <person name="Chapman S.B."/>
            <person name="Priest M."/>
            <person name="Young S.K."/>
            <person name="Wortman J."/>
            <person name="Nusbaum C."/>
            <person name="Birren B."/>
        </authorList>
    </citation>
    <scope>NUCLEOTIDE SEQUENCE [LARGE SCALE GENOMIC DNA]</scope>
    <source>
        <strain evidence="9 10">CBS 650.93</strain>
    </source>
</reference>
<evidence type="ECO:0000256" key="4">
    <source>
        <dbReference type="ARBA" id="ARBA00023163"/>
    </source>
</evidence>
<dbReference type="HOGENOM" id="CLU_008511_0_2_1"/>
<dbReference type="Gene3D" id="4.10.240.10">
    <property type="entry name" value="Zn(2)-C6 fungal-type DNA-binding domain"/>
    <property type="match status" value="1"/>
</dbReference>
<keyword evidence="2" id="KW-0805">Transcription regulation</keyword>
<organism evidence="9 10">
    <name type="scientific">Rhinocladiella mackenziei CBS 650.93</name>
    <dbReference type="NCBI Taxonomy" id="1442369"/>
    <lineage>
        <taxon>Eukaryota</taxon>
        <taxon>Fungi</taxon>
        <taxon>Dikarya</taxon>
        <taxon>Ascomycota</taxon>
        <taxon>Pezizomycotina</taxon>
        <taxon>Eurotiomycetes</taxon>
        <taxon>Chaetothyriomycetidae</taxon>
        <taxon>Chaetothyriales</taxon>
        <taxon>Herpotrichiellaceae</taxon>
        <taxon>Rhinocladiella</taxon>
    </lineage>
</organism>
<dbReference type="GeneID" id="25288544"/>
<dbReference type="RefSeq" id="XP_013276530.1">
    <property type="nucleotide sequence ID" value="XM_013421076.1"/>
</dbReference>
<dbReference type="SMART" id="SM00066">
    <property type="entry name" value="GAL4"/>
    <property type="match status" value="1"/>
</dbReference>
<dbReference type="GO" id="GO:0008270">
    <property type="term" value="F:zinc ion binding"/>
    <property type="evidence" value="ECO:0007669"/>
    <property type="project" value="InterPro"/>
</dbReference>
<dbReference type="SUPFAM" id="SSF57701">
    <property type="entry name" value="Zn2/Cys6 DNA-binding domain"/>
    <property type="match status" value="1"/>
</dbReference>
<dbReference type="OrthoDB" id="3364175at2759"/>
<dbReference type="Proteomes" id="UP000053617">
    <property type="component" value="Unassembled WGS sequence"/>
</dbReference>
<feature type="transmembrane region" description="Helical" evidence="7">
    <location>
        <begin position="589"/>
        <end position="610"/>
    </location>
</feature>
<dbReference type="PROSITE" id="PS00463">
    <property type="entry name" value="ZN2_CY6_FUNGAL_1"/>
    <property type="match status" value="1"/>
</dbReference>
<dbReference type="PROSITE" id="PS50048">
    <property type="entry name" value="ZN2_CY6_FUNGAL_2"/>
    <property type="match status" value="1"/>
</dbReference>
<gene>
    <name evidence="9" type="ORF">Z518_00473</name>
</gene>
<dbReference type="VEuPathDB" id="FungiDB:Z518_00473"/>
<dbReference type="CDD" id="cd00067">
    <property type="entry name" value="GAL4"/>
    <property type="match status" value="1"/>
</dbReference>
<dbReference type="GO" id="GO:0006351">
    <property type="term" value="P:DNA-templated transcription"/>
    <property type="evidence" value="ECO:0007669"/>
    <property type="project" value="InterPro"/>
</dbReference>
<evidence type="ECO:0000256" key="7">
    <source>
        <dbReference type="SAM" id="Phobius"/>
    </source>
</evidence>
<evidence type="ECO:0000313" key="9">
    <source>
        <dbReference type="EMBL" id="KIX09394.1"/>
    </source>
</evidence>
<keyword evidence="7" id="KW-0472">Membrane</keyword>
<dbReference type="EMBL" id="KN847475">
    <property type="protein sequence ID" value="KIX09394.1"/>
    <property type="molecule type" value="Genomic_DNA"/>
</dbReference>
<dbReference type="InterPro" id="IPR051127">
    <property type="entry name" value="Fungal_SecMet_Regulators"/>
</dbReference>
<feature type="domain" description="Zn(2)-C6 fungal-type" evidence="8">
    <location>
        <begin position="28"/>
        <end position="58"/>
    </location>
</feature>
<dbReference type="PANTHER" id="PTHR47424">
    <property type="entry name" value="REGULATORY PROTEIN GAL4"/>
    <property type="match status" value="1"/>
</dbReference>
<dbReference type="SMART" id="SM00906">
    <property type="entry name" value="Fungal_trans"/>
    <property type="match status" value="1"/>
</dbReference>
<evidence type="ECO:0000256" key="6">
    <source>
        <dbReference type="SAM" id="Coils"/>
    </source>
</evidence>
<keyword evidence="5" id="KW-0539">Nucleus</keyword>
<proteinExistence type="predicted"/>